<feature type="region of interest" description="Disordered" evidence="1">
    <location>
        <begin position="370"/>
        <end position="391"/>
    </location>
</feature>
<dbReference type="InParanoid" id="I7M8G0"/>
<feature type="compositionally biased region" description="Basic and acidic residues" evidence="1">
    <location>
        <begin position="630"/>
        <end position="643"/>
    </location>
</feature>
<name>I7M8G0_TETTS</name>
<proteinExistence type="predicted"/>
<feature type="compositionally biased region" description="Low complexity" evidence="1">
    <location>
        <begin position="591"/>
        <end position="605"/>
    </location>
</feature>
<accession>I7M8G0</accession>
<feature type="region of interest" description="Disordered" evidence="1">
    <location>
        <begin position="1"/>
        <end position="45"/>
    </location>
</feature>
<dbReference type="SUPFAM" id="SSF55781">
    <property type="entry name" value="GAF domain-like"/>
    <property type="match status" value="2"/>
</dbReference>
<feature type="region of interest" description="Disordered" evidence="1">
    <location>
        <begin position="667"/>
        <end position="687"/>
    </location>
</feature>
<reference evidence="3" key="1">
    <citation type="journal article" date="2006" name="PLoS Biol.">
        <title>Macronuclear genome sequence of the ciliate Tetrahymena thermophila, a model eukaryote.</title>
        <authorList>
            <person name="Eisen J.A."/>
            <person name="Coyne R.S."/>
            <person name="Wu M."/>
            <person name="Wu D."/>
            <person name="Thiagarajan M."/>
            <person name="Wortman J.R."/>
            <person name="Badger J.H."/>
            <person name="Ren Q."/>
            <person name="Amedeo P."/>
            <person name="Jones K.M."/>
            <person name="Tallon L.J."/>
            <person name="Delcher A.L."/>
            <person name="Salzberg S.L."/>
            <person name="Silva J.C."/>
            <person name="Haas B.J."/>
            <person name="Majoros W.H."/>
            <person name="Farzad M."/>
            <person name="Carlton J.M."/>
            <person name="Smith R.K. Jr."/>
            <person name="Garg J."/>
            <person name="Pearlman R.E."/>
            <person name="Karrer K.M."/>
            <person name="Sun L."/>
            <person name="Manning G."/>
            <person name="Elde N.C."/>
            <person name="Turkewitz A.P."/>
            <person name="Asai D.J."/>
            <person name="Wilkes D.E."/>
            <person name="Wang Y."/>
            <person name="Cai H."/>
            <person name="Collins K."/>
            <person name="Stewart B.A."/>
            <person name="Lee S.R."/>
            <person name="Wilamowska K."/>
            <person name="Weinberg Z."/>
            <person name="Ruzzo W.L."/>
            <person name="Wloga D."/>
            <person name="Gaertig J."/>
            <person name="Frankel J."/>
            <person name="Tsao C.-C."/>
            <person name="Gorovsky M.A."/>
            <person name="Keeling P.J."/>
            <person name="Waller R.F."/>
            <person name="Patron N.J."/>
            <person name="Cherry J.M."/>
            <person name="Stover N.A."/>
            <person name="Krieger C.J."/>
            <person name="del Toro C."/>
            <person name="Ryder H.F."/>
            <person name="Williamson S.C."/>
            <person name="Barbeau R.A."/>
            <person name="Hamilton E.P."/>
            <person name="Orias E."/>
        </authorList>
    </citation>
    <scope>NUCLEOTIDE SEQUENCE [LARGE SCALE GENOMIC DNA]</scope>
    <source>
        <strain evidence="3">SB210</strain>
    </source>
</reference>
<protein>
    <submittedName>
        <fullName evidence="2">GAF domain protein</fullName>
    </submittedName>
</protein>
<organism evidence="2 3">
    <name type="scientific">Tetrahymena thermophila (strain SB210)</name>
    <dbReference type="NCBI Taxonomy" id="312017"/>
    <lineage>
        <taxon>Eukaryota</taxon>
        <taxon>Sar</taxon>
        <taxon>Alveolata</taxon>
        <taxon>Ciliophora</taxon>
        <taxon>Intramacronucleata</taxon>
        <taxon>Oligohymenophorea</taxon>
        <taxon>Hymenostomatida</taxon>
        <taxon>Tetrahymenina</taxon>
        <taxon>Tetrahymenidae</taxon>
        <taxon>Tetrahymena</taxon>
    </lineage>
</organism>
<dbReference type="KEGG" id="tet:TTHERM_00283990"/>
<evidence type="ECO:0000313" key="2">
    <source>
        <dbReference type="EMBL" id="EAR98009.2"/>
    </source>
</evidence>
<keyword evidence="3" id="KW-1185">Reference proteome</keyword>
<feature type="region of interest" description="Disordered" evidence="1">
    <location>
        <begin position="572"/>
        <end position="655"/>
    </location>
</feature>
<feature type="region of interest" description="Disordered" evidence="1">
    <location>
        <begin position="436"/>
        <end position="461"/>
    </location>
</feature>
<dbReference type="InterPro" id="IPR029016">
    <property type="entry name" value="GAF-like_dom_sf"/>
</dbReference>
<dbReference type="EMBL" id="GG662656">
    <property type="protein sequence ID" value="EAR98009.2"/>
    <property type="molecule type" value="Genomic_DNA"/>
</dbReference>
<dbReference type="GeneID" id="7847218"/>
<feature type="region of interest" description="Disordered" evidence="1">
    <location>
        <begin position="176"/>
        <end position="199"/>
    </location>
</feature>
<evidence type="ECO:0000313" key="3">
    <source>
        <dbReference type="Proteomes" id="UP000009168"/>
    </source>
</evidence>
<feature type="compositionally biased region" description="Polar residues" evidence="1">
    <location>
        <begin position="516"/>
        <end position="528"/>
    </location>
</feature>
<feature type="compositionally biased region" description="Polar residues" evidence="1">
    <location>
        <begin position="575"/>
        <end position="590"/>
    </location>
</feature>
<dbReference type="RefSeq" id="XP_001018254.2">
    <property type="nucleotide sequence ID" value="XM_001018254.2"/>
</dbReference>
<feature type="compositionally biased region" description="Low complexity" evidence="1">
    <location>
        <begin position="495"/>
        <end position="512"/>
    </location>
</feature>
<gene>
    <name evidence="2" type="ORF">TTHERM_00283990</name>
</gene>
<feature type="region of interest" description="Disordered" evidence="1">
    <location>
        <begin position="483"/>
        <end position="535"/>
    </location>
</feature>
<dbReference type="AlphaFoldDB" id="I7M8G0"/>
<sequence>MKENNYKKSIFKSEQVSSQDEHKKHNQSIKIQEYAEDDSSSTRNNSVCKNCQKFEVLMRKMIKEKEQLLYEIKYKDIALQKREELMTHYATESQSLKHQILNLKNRISKLESQIEQQQPDYTARSFFSKNSQNILRSASINSAQKIETDEKTEKQIKQKELANQIQEAVRNLQKQQLSNKEVEQSKQIHSQQNNQNDKEIKIEDQTLKQNNQALQKQATFQKQDSTKNLYKLEVPNSQNKAFVDLSKGFPKVIKSNQSDKNKTVPNENSSFYNREQDKMFNYDKYEHFILKSNTEKKVQPYLQQQPSAYKNPTIKIKKRQRIAQSVSDITSAQRVMTSYTPTKFVERDQIQREQDAKIIINKMSTKNLEISQEQDSTNKIQQQTNVRPSSSICKLNNGHDSLNQQFTTENQKRPYSGTVIPENKNEKINFIQNQQNTQAKTTQGGSEINKGSQEKNKNQSIQNQVSTNNNLNVPQNNLYLQSPQQNQIQRSKSASSQNYKKSVQQNNQNVQDEQSKNNSEGQTQNLEQKNNKVDIKINNLPLEYTKSDSKDQNPDQVMNESQNLMTKSIRHSRHIQSGDQTNRNNALTPPTQRNSTTKNRNSSSQIAPQQVNKPAIKRNSFYATLETFQSDDHLDKNNDKQDSTIEEDYDEEEENKKNLNFTQAISRQSPCNSPQTRQLNSSGSTRNLKQNANFTITSSQNQNIQTPNRMLLSQRSPQRIPKKHQYRKLDDEENQIMFLTSEQDLKKAKKNPRNYWIGDFVEDPTQFFYKLSLQPVDQQVSFADSIQKLLTDYVISLDYGLMLKKSLESCIDVSKSLRFNEIMNNLHQQLIRNINCQKIFFYIYDEKTKELWSKKSDNSVIRIKPQRGLLKHLVTTLEKIKVDDIAYDPRFDPEIDSILHPDIKSLLLIPLLNYQNGLMGVVQIVNLNYKSKAKYIYDQMKVENIIRVSGNIISIGMIYEQNFLNNQRISRLLQNYVRMLEIEKLNELMAEAQEALIEIFGTQKCFVYLINSNNKLERFTKQYLENNQTLTEKRIYDENNNNKSAQNKKYIINSEEFEIRTGIIGLSITSKQEIEVMEQQQHPYFNPLTDIDTYLPTYTLPIISNNQVLGALQVSYLNTQLGKKVLKMDILYKEIMQNVCSLIGHCIEKLLKYNQEINFKLQEQRNFFENQIEQIKTKQLKTRSYSTKSVVSPVIQSKTSRGPIYNSQQQIQILNSQIKNKIQHHEKEQYNNSNLICNQSKQ</sequence>
<dbReference type="Proteomes" id="UP000009168">
    <property type="component" value="Unassembled WGS sequence"/>
</dbReference>
<evidence type="ECO:0000256" key="1">
    <source>
        <dbReference type="SAM" id="MobiDB-lite"/>
    </source>
</evidence>
<feature type="compositionally biased region" description="Polar residues" evidence="1">
    <location>
        <begin position="483"/>
        <end position="494"/>
    </location>
</feature>
<dbReference type="Gene3D" id="3.30.450.40">
    <property type="match status" value="2"/>
</dbReference>
<dbReference type="STRING" id="312017.I7M8G0"/>
<feature type="compositionally biased region" description="Acidic residues" evidence="1">
    <location>
        <begin position="644"/>
        <end position="653"/>
    </location>
</feature>